<sequence length="266" mass="30463">MLCMLGFANTWNRTPARYHCPAFGPPSRIRTSYSGLAGFGLMAACFQLTLSFNWKDNVSLSLLLESGEYRSGLNGRNLRKRALMKVGTPPELIDPASQPEFATSVVTSNTLMSKRVMQLQDEFHPQLAAHMRILVMNTAETMADLKQILRDNFTKIKVSKEDRQDARRWSNHRPDRKAEVPVVTDRPVGDKNVGEEQKEYLVEQILVEFLMNVEVSLPRPNSSTLEIRSQRSRPTPRRLRQGWRRGPLKSSSTWIRLATWPRRSKP</sequence>
<keyword evidence="3" id="KW-1185">Reference proteome</keyword>
<feature type="compositionally biased region" description="Basic residues" evidence="1">
    <location>
        <begin position="230"/>
        <end position="245"/>
    </location>
</feature>
<organism evidence="2 3">
    <name type="scientific">Paraburkholderia panacisoli</name>
    <dbReference type="NCBI Taxonomy" id="2603818"/>
    <lineage>
        <taxon>Bacteria</taxon>
        <taxon>Pseudomonadati</taxon>
        <taxon>Pseudomonadota</taxon>
        <taxon>Betaproteobacteria</taxon>
        <taxon>Burkholderiales</taxon>
        <taxon>Burkholderiaceae</taxon>
        <taxon>Paraburkholderia</taxon>
    </lineage>
</organism>
<gene>
    <name evidence="2" type="ORF">FVF58_47735</name>
</gene>
<dbReference type="AlphaFoldDB" id="A0A5B0G2U4"/>
<dbReference type="EMBL" id="VTUZ01000074">
    <property type="protein sequence ID" value="KAA0997726.1"/>
    <property type="molecule type" value="Genomic_DNA"/>
</dbReference>
<evidence type="ECO:0000313" key="2">
    <source>
        <dbReference type="EMBL" id="KAA0997726.1"/>
    </source>
</evidence>
<protein>
    <submittedName>
        <fullName evidence="2">Uncharacterized protein</fullName>
    </submittedName>
</protein>
<feature type="region of interest" description="Disordered" evidence="1">
    <location>
        <begin position="221"/>
        <end position="245"/>
    </location>
</feature>
<dbReference type="Proteomes" id="UP000325273">
    <property type="component" value="Unassembled WGS sequence"/>
</dbReference>
<evidence type="ECO:0000256" key="1">
    <source>
        <dbReference type="SAM" id="MobiDB-lite"/>
    </source>
</evidence>
<name>A0A5B0G2U4_9BURK</name>
<evidence type="ECO:0000313" key="3">
    <source>
        <dbReference type="Proteomes" id="UP000325273"/>
    </source>
</evidence>
<reference evidence="2 3" key="1">
    <citation type="submission" date="2019-08" db="EMBL/GenBank/DDBJ databases">
        <title>Paraburkholderia sp. DCY113.</title>
        <authorList>
            <person name="Kang J."/>
        </authorList>
    </citation>
    <scope>NUCLEOTIDE SEQUENCE [LARGE SCALE GENOMIC DNA]</scope>
    <source>
        <strain evidence="2 3">DCY113</strain>
    </source>
</reference>
<dbReference type="RefSeq" id="WP_149676484.1">
    <property type="nucleotide sequence ID" value="NZ_VTUZ01000074.1"/>
</dbReference>
<proteinExistence type="predicted"/>
<comment type="caution">
    <text evidence="2">The sequence shown here is derived from an EMBL/GenBank/DDBJ whole genome shotgun (WGS) entry which is preliminary data.</text>
</comment>
<accession>A0A5B0G2U4</accession>